<gene>
    <name evidence="2" type="ORF">GCM10023224_51860</name>
</gene>
<evidence type="ECO:0000313" key="2">
    <source>
        <dbReference type="EMBL" id="GAA4959989.1"/>
    </source>
</evidence>
<reference evidence="3" key="1">
    <citation type="journal article" date="2019" name="Int. J. Syst. Evol. Microbiol.">
        <title>The Global Catalogue of Microorganisms (GCM) 10K type strain sequencing project: providing services to taxonomists for standard genome sequencing and annotation.</title>
        <authorList>
            <consortium name="The Broad Institute Genomics Platform"/>
            <consortium name="The Broad Institute Genome Sequencing Center for Infectious Disease"/>
            <person name="Wu L."/>
            <person name="Ma J."/>
        </authorList>
    </citation>
    <scope>NUCLEOTIDE SEQUENCE [LARGE SCALE GENOMIC DNA]</scope>
    <source>
        <strain evidence="3">JCM 18123</strain>
    </source>
</reference>
<sequence>MSQSLAVTRDLDTLLTALYAFLDDHVVPARRIGTPPPLSDTELLCLAIAQALLGYDSTRRFLRAAPERLGHLFPYLPRQSGFNKRLNTAGPLISRAIQALSRQVPTWEDELRLIDSTPLPCAASRETVKRSALAGQAGYGYCRSHSRFFWGLRLYLVTTAEGMPVTWCLAHPKIGERDVMAALLQRDHDLVCTGQVILADKGFAGRRFEEFVTDELGCHLVRPDRKDESPRHGRLARFRQWIEAVIDTLKGQLGLESHGGRTPAGVYARTGQRLLALAAAIRHNWETDAPVKRSLIAYDH</sequence>
<comment type="caution">
    <text evidence="2">The sequence shown here is derived from an EMBL/GenBank/DDBJ whole genome shotgun (WGS) entry which is preliminary data.</text>
</comment>
<evidence type="ECO:0000259" key="1">
    <source>
        <dbReference type="Pfam" id="PF01609"/>
    </source>
</evidence>
<accession>A0ABP9H1X1</accession>
<evidence type="ECO:0000313" key="3">
    <source>
        <dbReference type="Proteomes" id="UP001499993"/>
    </source>
</evidence>
<dbReference type="Proteomes" id="UP001499993">
    <property type="component" value="Unassembled WGS sequence"/>
</dbReference>
<dbReference type="InterPro" id="IPR002559">
    <property type="entry name" value="Transposase_11"/>
</dbReference>
<dbReference type="NCBIfam" id="NF033520">
    <property type="entry name" value="transpos_IS982"/>
    <property type="match status" value="1"/>
</dbReference>
<dbReference type="Pfam" id="PF01609">
    <property type="entry name" value="DDE_Tnp_1"/>
    <property type="match status" value="1"/>
</dbReference>
<protein>
    <submittedName>
        <fullName evidence="2">IS982 family transposase</fullName>
    </submittedName>
</protein>
<dbReference type="EMBL" id="BAABIK010000077">
    <property type="protein sequence ID" value="GAA4959989.1"/>
    <property type="molecule type" value="Genomic_DNA"/>
</dbReference>
<feature type="domain" description="Transposase IS4-like" evidence="1">
    <location>
        <begin position="108"/>
        <end position="277"/>
    </location>
</feature>
<name>A0ABP9H1X1_9ACTN</name>
<organism evidence="2 3">
    <name type="scientific">Streptomonospora halophila</name>
    <dbReference type="NCBI Taxonomy" id="427369"/>
    <lineage>
        <taxon>Bacteria</taxon>
        <taxon>Bacillati</taxon>
        <taxon>Actinomycetota</taxon>
        <taxon>Actinomycetes</taxon>
        <taxon>Streptosporangiales</taxon>
        <taxon>Nocardiopsidaceae</taxon>
        <taxon>Streptomonospora</taxon>
    </lineage>
</organism>
<proteinExistence type="predicted"/>
<keyword evidence="3" id="KW-1185">Reference proteome</keyword>